<keyword evidence="1" id="KW-0812">Transmembrane</keyword>
<dbReference type="Gramene" id="TVU27037">
    <property type="protein sequence ID" value="TVU27037"/>
    <property type="gene ID" value="EJB05_29615"/>
</dbReference>
<evidence type="ECO:0000313" key="3">
    <source>
        <dbReference type="Proteomes" id="UP000324897"/>
    </source>
</evidence>
<dbReference type="EMBL" id="RWGY01000013">
    <property type="protein sequence ID" value="TVU27037.1"/>
    <property type="molecule type" value="Genomic_DNA"/>
</dbReference>
<keyword evidence="1" id="KW-1133">Transmembrane helix</keyword>
<feature type="transmembrane region" description="Helical" evidence="1">
    <location>
        <begin position="61"/>
        <end position="87"/>
    </location>
</feature>
<dbReference type="Proteomes" id="UP000324897">
    <property type="component" value="Chromosome 2"/>
</dbReference>
<dbReference type="AlphaFoldDB" id="A0A5J9UV96"/>
<protein>
    <submittedName>
        <fullName evidence="2">Uncharacterized protein</fullName>
    </submittedName>
</protein>
<reference evidence="2 3" key="1">
    <citation type="journal article" date="2019" name="Sci. Rep.">
        <title>A high-quality genome of Eragrostis curvula grass provides insights into Poaceae evolution and supports new strategies to enhance forage quality.</title>
        <authorList>
            <person name="Carballo J."/>
            <person name="Santos B.A.C.M."/>
            <person name="Zappacosta D."/>
            <person name="Garbus I."/>
            <person name="Selva J.P."/>
            <person name="Gallo C.A."/>
            <person name="Diaz A."/>
            <person name="Albertini E."/>
            <person name="Caccamo M."/>
            <person name="Echenique V."/>
        </authorList>
    </citation>
    <scope>NUCLEOTIDE SEQUENCE [LARGE SCALE GENOMIC DNA]</scope>
    <source>
        <strain evidence="3">cv. Victoria</strain>
        <tissue evidence="2">Leaf</tissue>
    </source>
</reference>
<accession>A0A5J9UV96</accession>
<organism evidence="2 3">
    <name type="scientific">Eragrostis curvula</name>
    <name type="common">weeping love grass</name>
    <dbReference type="NCBI Taxonomy" id="38414"/>
    <lineage>
        <taxon>Eukaryota</taxon>
        <taxon>Viridiplantae</taxon>
        <taxon>Streptophyta</taxon>
        <taxon>Embryophyta</taxon>
        <taxon>Tracheophyta</taxon>
        <taxon>Spermatophyta</taxon>
        <taxon>Magnoliopsida</taxon>
        <taxon>Liliopsida</taxon>
        <taxon>Poales</taxon>
        <taxon>Poaceae</taxon>
        <taxon>PACMAD clade</taxon>
        <taxon>Chloridoideae</taxon>
        <taxon>Eragrostideae</taxon>
        <taxon>Eragrostidinae</taxon>
        <taxon>Eragrostis</taxon>
    </lineage>
</organism>
<comment type="caution">
    <text evidence="2">The sequence shown here is derived from an EMBL/GenBank/DDBJ whole genome shotgun (WGS) entry which is preliminary data.</text>
</comment>
<keyword evidence="1" id="KW-0472">Membrane</keyword>
<sequence length="101" mass="11230">MEATRVATADEQEDARHLLWREIRESYEANIRRIQLASMDAIKKNTPRFPLLLSVDQVLKWALIAAGWMAVTLGIGSAVFVAIIRILSGKLVILESLAIAT</sequence>
<feature type="non-terminal residue" evidence="2">
    <location>
        <position position="1"/>
    </location>
</feature>
<evidence type="ECO:0000313" key="2">
    <source>
        <dbReference type="EMBL" id="TVU27037.1"/>
    </source>
</evidence>
<gene>
    <name evidence="2" type="ORF">EJB05_29615</name>
</gene>
<keyword evidence="3" id="KW-1185">Reference proteome</keyword>
<evidence type="ECO:0000256" key="1">
    <source>
        <dbReference type="SAM" id="Phobius"/>
    </source>
</evidence>
<name>A0A5J9UV96_9POAL</name>
<proteinExistence type="predicted"/>